<reference evidence="1" key="1">
    <citation type="journal article" date="2022" name="Int. J. Mol. Sci.">
        <title>Draft Genome of Tanacetum Coccineum: Genomic Comparison of Closely Related Tanacetum-Family Plants.</title>
        <authorList>
            <person name="Yamashiro T."/>
            <person name="Shiraishi A."/>
            <person name="Nakayama K."/>
            <person name="Satake H."/>
        </authorList>
    </citation>
    <scope>NUCLEOTIDE SEQUENCE</scope>
</reference>
<gene>
    <name evidence="1" type="ORF">Tco_0873584</name>
</gene>
<evidence type="ECO:0000313" key="2">
    <source>
        <dbReference type="Proteomes" id="UP001151760"/>
    </source>
</evidence>
<dbReference type="Proteomes" id="UP001151760">
    <property type="component" value="Unassembled WGS sequence"/>
</dbReference>
<protein>
    <submittedName>
        <fullName evidence="1">Uncharacterized protein</fullName>
    </submittedName>
</protein>
<reference evidence="1" key="2">
    <citation type="submission" date="2022-01" db="EMBL/GenBank/DDBJ databases">
        <authorList>
            <person name="Yamashiro T."/>
            <person name="Shiraishi A."/>
            <person name="Satake H."/>
            <person name="Nakayama K."/>
        </authorList>
    </citation>
    <scope>NUCLEOTIDE SEQUENCE</scope>
</reference>
<sequence length="351" mass="39822">MQVCTIDMVMFNQLLDMLVANIKDNIWALFICIPGLDIDSAGLEIIESDVDAEEEARSPYLRSPPLKSRPFRNDMKGRVLFTDMYCAKYEGFKMYPLLNEDEGNNDASKCVDVTQGVQGAVDGITGGMNDGMDVANIDIDVYKFLSKHDHSDKSFDYLSNGEDELIEHRRRMIQFKVNGAEVPDEVPFDEVPREFGNEEISAEVEHTTIDVDRLGEIDDSGVGLTPLIREHEKYMQALLRKLKGNGMGITYPFAIVKESKEMLISYKWIGRHFEDKIRMNPQITLDQIVALVKKNYKCIVSRTQCRNAKNYALSEGDVTIQDHYCYLRSYAKALADSNEGSTIKVRVTVNL</sequence>
<comment type="caution">
    <text evidence="1">The sequence shown here is derived from an EMBL/GenBank/DDBJ whole genome shotgun (WGS) entry which is preliminary data.</text>
</comment>
<organism evidence="1 2">
    <name type="scientific">Tanacetum coccineum</name>
    <dbReference type="NCBI Taxonomy" id="301880"/>
    <lineage>
        <taxon>Eukaryota</taxon>
        <taxon>Viridiplantae</taxon>
        <taxon>Streptophyta</taxon>
        <taxon>Embryophyta</taxon>
        <taxon>Tracheophyta</taxon>
        <taxon>Spermatophyta</taxon>
        <taxon>Magnoliopsida</taxon>
        <taxon>eudicotyledons</taxon>
        <taxon>Gunneridae</taxon>
        <taxon>Pentapetalae</taxon>
        <taxon>asterids</taxon>
        <taxon>campanulids</taxon>
        <taxon>Asterales</taxon>
        <taxon>Asteraceae</taxon>
        <taxon>Asteroideae</taxon>
        <taxon>Anthemideae</taxon>
        <taxon>Anthemidinae</taxon>
        <taxon>Tanacetum</taxon>
    </lineage>
</organism>
<name>A0ABQ5BM48_9ASTR</name>
<proteinExistence type="predicted"/>
<dbReference type="EMBL" id="BQNB010013351">
    <property type="protein sequence ID" value="GJT14878.1"/>
    <property type="molecule type" value="Genomic_DNA"/>
</dbReference>
<dbReference type="PANTHER" id="PTHR31973">
    <property type="entry name" value="POLYPROTEIN, PUTATIVE-RELATED"/>
    <property type="match status" value="1"/>
</dbReference>
<evidence type="ECO:0000313" key="1">
    <source>
        <dbReference type="EMBL" id="GJT14878.1"/>
    </source>
</evidence>
<accession>A0ABQ5BM48</accession>
<dbReference type="PANTHER" id="PTHR31973:SF189">
    <property type="entry name" value="TRANSPOSASE, MUDR, PLANT, MULE TRANSPOSASE DOMAIN PROTEIN-RELATED"/>
    <property type="match status" value="1"/>
</dbReference>
<keyword evidence="2" id="KW-1185">Reference proteome</keyword>